<reference evidence="2" key="1">
    <citation type="submission" date="2016-10" db="EMBL/GenBank/DDBJ databases">
        <authorList>
            <person name="Varghese N."/>
            <person name="Submissions S."/>
        </authorList>
    </citation>
    <scope>NUCLEOTIDE SEQUENCE [LARGE SCALE GENOMIC DNA]</scope>
    <source>
        <strain evidence="2">DSM 25811 / CCM 8410 / LMG 26954 / E90</strain>
    </source>
</reference>
<accession>A0A1G7BI06</accession>
<dbReference type="AlphaFoldDB" id="A0A1G7BI06"/>
<gene>
    <name evidence="1" type="ORF">SAMN04487894_13010</name>
</gene>
<evidence type="ECO:0000313" key="2">
    <source>
        <dbReference type="Proteomes" id="UP000198757"/>
    </source>
</evidence>
<evidence type="ECO:0000313" key="1">
    <source>
        <dbReference type="EMBL" id="SDE26731.1"/>
    </source>
</evidence>
<dbReference type="STRING" id="1285928.SAMN04487894_13010"/>
<protein>
    <submittedName>
        <fullName evidence="1">Uncharacterized protein</fullName>
    </submittedName>
</protein>
<dbReference type="Proteomes" id="UP000198757">
    <property type="component" value="Unassembled WGS sequence"/>
</dbReference>
<proteinExistence type="predicted"/>
<name>A0A1G7BI06_NIADE</name>
<keyword evidence="2" id="KW-1185">Reference proteome</keyword>
<dbReference type="OrthoDB" id="1489647at2"/>
<dbReference type="EMBL" id="FMZO01000030">
    <property type="protein sequence ID" value="SDE26731.1"/>
    <property type="molecule type" value="Genomic_DNA"/>
</dbReference>
<sequence>MSLSSAIAAMEMQECGVERTDLIEMWGYFMVREYAHRRYGLNAHSAITEYFTNPGAPTFLNSWYAVAENRGDHLDKRFEANHIPACFLHDIIDNNTCNQNVTPSLSEATAVTDNIRGGGHRRDLLPARCRYNQPCHIDE</sequence>
<organism evidence="1 2">
    <name type="scientific">Niabella drilacis (strain DSM 25811 / CCM 8410 / CCUG 62505 / LMG 26954 / E90)</name>
    <dbReference type="NCBI Taxonomy" id="1285928"/>
    <lineage>
        <taxon>Bacteria</taxon>
        <taxon>Pseudomonadati</taxon>
        <taxon>Bacteroidota</taxon>
        <taxon>Chitinophagia</taxon>
        <taxon>Chitinophagales</taxon>
        <taxon>Chitinophagaceae</taxon>
        <taxon>Niabella</taxon>
    </lineage>
</organism>